<dbReference type="GO" id="GO:0016301">
    <property type="term" value="F:kinase activity"/>
    <property type="evidence" value="ECO:0007669"/>
    <property type="project" value="UniProtKB-KW"/>
</dbReference>
<protein>
    <submittedName>
        <fullName evidence="6">Stress-activated map kinase interacting protein 1-domain-containing protein</fullName>
    </submittedName>
</protein>
<comment type="similarity">
    <text evidence="1">Belongs to the SIN1 family.</text>
</comment>
<proteinExistence type="inferred from homology"/>
<evidence type="ECO:0000256" key="1">
    <source>
        <dbReference type="ARBA" id="ARBA00009407"/>
    </source>
</evidence>
<feature type="domain" description="CRIM" evidence="3">
    <location>
        <begin position="9"/>
        <end position="142"/>
    </location>
</feature>
<gene>
    <name evidence="6" type="ORF">BCR37DRAFT_332157</name>
</gene>
<dbReference type="InterPro" id="IPR008828">
    <property type="entry name" value="Sin1/Avo1"/>
</dbReference>
<dbReference type="InterPro" id="IPR031567">
    <property type="entry name" value="CRIM_dom"/>
</dbReference>
<evidence type="ECO:0000259" key="5">
    <source>
        <dbReference type="Pfam" id="PF23164"/>
    </source>
</evidence>
<evidence type="ECO:0000256" key="2">
    <source>
        <dbReference type="SAM" id="MobiDB-lite"/>
    </source>
</evidence>
<dbReference type="GeneID" id="63783651"/>
<sequence length="427" mass="47540">PRTTAPTVSGLSLLINAKQNTHTDPLEARFGALDGKAEPEPLMLKLYRPTGVNPSKPFSVCIKPSATVFETIGFVLLKYLESEQQPALTEEQRDPDCWTLRIVEDDGELDEDFPALDRTRPISKFSFDEFALVEATPAQMEEYKQSQGTSTPTKSTRHAHTPAEHLPPPDPAFLSPERSSHPGSSSLSSAKPGATLGQPTKSFAKTPGTPDQTTILNVTTETYLGDVLDQVCRRRNLDKYMYLLRLASANVIVPTDRTIESLQGRTELVLIRKRARDILHDPGMPRSMTPNAPIVAAPFAYSASKLGTSAVVQGDASLVPDFVNANTYQRWIVWRRQPMSFMGRHERMLAIDGEYVHISPTESKTMFENAKTSSLHVGQIVVCKQSRRIPMNFKIIIIKQGQTKRYDFEASSIKESEVIVSRIRTLM</sequence>
<dbReference type="GO" id="GO:0005737">
    <property type="term" value="C:cytoplasm"/>
    <property type="evidence" value="ECO:0007669"/>
    <property type="project" value="TreeGrafter"/>
</dbReference>
<feature type="region of interest" description="Disordered" evidence="2">
    <location>
        <begin position="141"/>
        <end position="212"/>
    </location>
</feature>
<dbReference type="PANTHER" id="PTHR13335">
    <property type="entry name" value="TARGET OF RAPAMYCIN COMPLEX 2 SUBUNIT MAPKAP1"/>
    <property type="match status" value="1"/>
</dbReference>
<feature type="domain" description="SIN1-type PH" evidence="4">
    <location>
        <begin position="327"/>
        <end position="427"/>
    </location>
</feature>
<keyword evidence="6" id="KW-0808">Transferase</keyword>
<evidence type="ECO:0000313" key="6">
    <source>
        <dbReference type="EMBL" id="ORY84875.1"/>
    </source>
</evidence>
<feature type="non-terminal residue" evidence="6">
    <location>
        <position position="427"/>
    </location>
</feature>
<dbReference type="InterPro" id="IPR056385">
    <property type="entry name" value="UBL_AVO1/Sin1"/>
</dbReference>
<accession>A0A1Y2FQ94</accession>
<dbReference type="Pfam" id="PF16979">
    <property type="entry name" value="SIN1_PH"/>
    <property type="match status" value="1"/>
</dbReference>
<dbReference type="Proteomes" id="UP000193685">
    <property type="component" value="Unassembled WGS sequence"/>
</dbReference>
<dbReference type="OrthoDB" id="241990at2759"/>
<organism evidence="6 7">
    <name type="scientific">Protomyces lactucae-debilis</name>
    <dbReference type="NCBI Taxonomy" id="2754530"/>
    <lineage>
        <taxon>Eukaryota</taxon>
        <taxon>Fungi</taxon>
        <taxon>Dikarya</taxon>
        <taxon>Ascomycota</taxon>
        <taxon>Taphrinomycotina</taxon>
        <taxon>Taphrinomycetes</taxon>
        <taxon>Taphrinales</taxon>
        <taxon>Protomycetaceae</taxon>
        <taxon>Protomyces</taxon>
    </lineage>
</organism>
<dbReference type="InterPro" id="IPR031313">
    <property type="entry name" value="Sin1_PH_dom"/>
</dbReference>
<dbReference type="PANTHER" id="PTHR13335:SF1">
    <property type="entry name" value="TARGET OF RAPAMYCIN COMPLEX 2 SUBUNIT MAPKAP1"/>
    <property type="match status" value="1"/>
</dbReference>
<dbReference type="GO" id="GO:0038203">
    <property type="term" value="P:TORC2 signaling"/>
    <property type="evidence" value="ECO:0007669"/>
    <property type="project" value="TreeGrafter"/>
</dbReference>
<feature type="compositionally biased region" description="Polar residues" evidence="2">
    <location>
        <begin position="197"/>
        <end position="212"/>
    </location>
</feature>
<keyword evidence="6" id="KW-0418">Kinase</keyword>
<dbReference type="GO" id="GO:0005886">
    <property type="term" value="C:plasma membrane"/>
    <property type="evidence" value="ECO:0007669"/>
    <property type="project" value="TreeGrafter"/>
</dbReference>
<evidence type="ECO:0000259" key="4">
    <source>
        <dbReference type="Pfam" id="PF16979"/>
    </source>
</evidence>
<dbReference type="Gene3D" id="2.30.29.30">
    <property type="entry name" value="Pleckstrin-homology domain (PH domain)/Phosphotyrosine-binding domain (PTB)"/>
    <property type="match status" value="1"/>
</dbReference>
<name>A0A1Y2FQ94_PROLT</name>
<dbReference type="RefSeq" id="XP_040726658.1">
    <property type="nucleotide sequence ID" value="XM_040867052.1"/>
</dbReference>
<dbReference type="InterPro" id="IPR011993">
    <property type="entry name" value="PH-like_dom_sf"/>
</dbReference>
<dbReference type="Pfam" id="PF16978">
    <property type="entry name" value="CRIM"/>
    <property type="match status" value="1"/>
</dbReference>
<dbReference type="OMA" id="NSIVACQ"/>
<dbReference type="GO" id="GO:0005546">
    <property type="term" value="F:phosphatidylinositol-4,5-bisphosphate binding"/>
    <property type="evidence" value="ECO:0007669"/>
    <property type="project" value="TreeGrafter"/>
</dbReference>
<dbReference type="GO" id="GO:0031932">
    <property type="term" value="C:TORC2 complex"/>
    <property type="evidence" value="ECO:0007669"/>
    <property type="project" value="InterPro"/>
</dbReference>
<reference evidence="6 7" key="1">
    <citation type="submission" date="2016-07" db="EMBL/GenBank/DDBJ databases">
        <title>Pervasive Adenine N6-methylation of Active Genes in Fungi.</title>
        <authorList>
            <consortium name="DOE Joint Genome Institute"/>
            <person name="Mondo S.J."/>
            <person name="Dannebaum R.O."/>
            <person name="Kuo R.C."/>
            <person name="Labutti K."/>
            <person name="Haridas S."/>
            <person name="Kuo A."/>
            <person name="Salamov A."/>
            <person name="Ahrendt S.R."/>
            <person name="Lipzen A."/>
            <person name="Sullivan W."/>
            <person name="Andreopoulos W.B."/>
            <person name="Clum A."/>
            <person name="Lindquist E."/>
            <person name="Daum C."/>
            <person name="Ramamoorthy G.K."/>
            <person name="Gryganskyi A."/>
            <person name="Culley D."/>
            <person name="Magnuson J.K."/>
            <person name="James T.Y."/>
            <person name="O'Malley M.A."/>
            <person name="Stajich J.E."/>
            <person name="Spatafora J.W."/>
            <person name="Visel A."/>
            <person name="Grigoriev I.V."/>
        </authorList>
    </citation>
    <scope>NUCLEOTIDE SEQUENCE [LARGE SCALE GENOMIC DNA]</scope>
    <source>
        <strain evidence="6 7">12-1054</strain>
    </source>
</reference>
<comment type="caution">
    <text evidence="6">The sequence shown here is derived from an EMBL/GenBank/DDBJ whole genome shotgun (WGS) entry which is preliminary data.</text>
</comment>
<dbReference type="Pfam" id="PF23164">
    <property type="entry name" value="UBL_AVO1"/>
    <property type="match status" value="1"/>
</dbReference>
<feature type="domain" description="AVO1/Sin1 ubiquitin-like" evidence="5">
    <location>
        <begin position="213"/>
        <end position="275"/>
    </location>
</feature>
<evidence type="ECO:0000313" key="7">
    <source>
        <dbReference type="Proteomes" id="UP000193685"/>
    </source>
</evidence>
<dbReference type="AlphaFoldDB" id="A0A1Y2FQ94"/>
<dbReference type="EMBL" id="MCFI01000005">
    <property type="protein sequence ID" value="ORY84875.1"/>
    <property type="molecule type" value="Genomic_DNA"/>
</dbReference>
<evidence type="ECO:0000259" key="3">
    <source>
        <dbReference type="Pfam" id="PF16978"/>
    </source>
</evidence>
<feature type="non-terminal residue" evidence="6">
    <location>
        <position position="1"/>
    </location>
</feature>
<feature type="compositionally biased region" description="Low complexity" evidence="2">
    <location>
        <begin position="175"/>
        <end position="192"/>
    </location>
</feature>
<dbReference type="STRING" id="56484.A0A1Y2FQ94"/>
<feature type="compositionally biased region" description="Polar residues" evidence="2">
    <location>
        <begin position="145"/>
        <end position="154"/>
    </location>
</feature>
<keyword evidence="7" id="KW-1185">Reference proteome</keyword>